<dbReference type="GO" id="GO:0004497">
    <property type="term" value="F:monooxygenase activity"/>
    <property type="evidence" value="ECO:0007669"/>
    <property type="project" value="UniProtKB-KW"/>
</dbReference>
<accession>A0A2T1AHJ2</accession>
<dbReference type="RefSeq" id="WP_106163496.1">
    <property type="nucleotide sequence ID" value="NZ_JBLWXK010000002.1"/>
</dbReference>
<keyword evidence="2" id="KW-0503">Monooxygenase</keyword>
<dbReference type="Proteomes" id="UP000237718">
    <property type="component" value="Unassembled WGS sequence"/>
</dbReference>
<evidence type="ECO:0000313" key="2">
    <source>
        <dbReference type="EMBL" id="PRZ47788.1"/>
    </source>
</evidence>
<dbReference type="SUPFAM" id="SSF54909">
    <property type="entry name" value="Dimeric alpha+beta barrel"/>
    <property type="match status" value="1"/>
</dbReference>
<gene>
    <name evidence="2" type="ORF">CLV89_1059</name>
</gene>
<name>A0A2T1AHJ2_TRISK</name>
<keyword evidence="2" id="KW-0560">Oxidoreductase</keyword>
<reference evidence="2 3" key="1">
    <citation type="submission" date="2018-03" db="EMBL/GenBank/DDBJ databases">
        <title>Genomic Encyclopedia of Archaeal and Bacterial Type Strains, Phase II (KMG-II): from individual species to whole genera.</title>
        <authorList>
            <person name="Goeker M."/>
        </authorList>
    </citation>
    <scope>NUCLEOTIDE SEQUENCE [LARGE SCALE GENOMIC DNA]</scope>
    <source>
        <strain evidence="2 3">DSM 25328</strain>
    </source>
</reference>
<proteinExistence type="predicted"/>
<protein>
    <submittedName>
        <fullName evidence="2">Quinol monooxygenase YgiN</fullName>
    </submittedName>
</protein>
<sequence>MSRYYVSAGLELTPGTDPQAAATMLAGLAETTRDEPGCIFFEVRQNIEDPQRFTLWECWTGPDALARHFEYDHTKAVLATGMTRVCYIEKLTDVSGDPAPTPASGD</sequence>
<dbReference type="Pfam" id="PF03992">
    <property type="entry name" value="ABM"/>
    <property type="match status" value="1"/>
</dbReference>
<dbReference type="EMBL" id="PVUF01000005">
    <property type="protein sequence ID" value="PRZ47788.1"/>
    <property type="molecule type" value="Genomic_DNA"/>
</dbReference>
<dbReference type="OrthoDB" id="287932at2"/>
<dbReference type="InterPro" id="IPR011008">
    <property type="entry name" value="Dimeric_a/b-barrel"/>
</dbReference>
<feature type="domain" description="ABM" evidence="1">
    <location>
        <begin position="4"/>
        <end position="95"/>
    </location>
</feature>
<dbReference type="PROSITE" id="PS51725">
    <property type="entry name" value="ABM"/>
    <property type="match status" value="1"/>
</dbReference>
<dbReference type="AlphaFoldDB" id="A0A2T1AHJ2"/>
<evidence type="ECO:0000259" key="1">
    <source>
        <dbReference type="PROSITE" id="PS51725"/>
    </source>
</evidence>
<comment type="caution">
    <text evidence="2">The sequence shown here is derived from an EMBL/GenBank/DDBJ whole genome shotgun (WGS) entry which is preliminary data.</text>
</comment>
<dbReference type="Gene3D" id="3.30.70.100">
    <property type="match status" value="1"/>
</dbReference>
<evidence type="ECO:0000313" key="3">
    <source>
        <dbReference type="Proteomes" id="UP000237718"/>
    </source>
</evidence>
<organism evidence="2 3">
    <name type="scientific">Tritonibacter scottomollicae</name>
    <name type="common">Epibacterium scottomollicae</name>
    <dbReference type="NCBI Taxonomy" id="483013"/>
    <lineage>
        <taxon>Bacteria</taxon>
        <taxon>Pseudomonadati</taxon>
        <taxon>Pseudomonadota</taxon>
        <taxon>Alphaproteobacteria</taxon>
        <taxon>Rhodobacterales</taxon>
        <taxon>Paracoccaceae</taxon>
        <taxon>Tritonibacter</taxon>
    </lineage>
</organism>
<dbReference type="InterPro" id="IPR007138">
    <property type="entry name" value="ABM_dom"/>
</dbReference>